<name>A0A246BKC1_9DEIO</name>
<dbReference type="InterPro" id="IPR001478">
    <property type="entry name" value="PDZ"/>
</dbReference>
<comment type="similarity">
    <text evidence="1">Belongs to the peptidase S1C family.</text>
</comment>
<gene>
    <name evidence="5" type="ORF">CBQ26_12255</name>
</gene>
<comment type="caution">
    <text evidence="5">The sequence shown here is derived from an EMBL/GenBank/DDBJ whole genome shotgun (WGS) entry which is preliminary data.</text>
</comment>
<sequence length="373" mass="39622">MRPSTLRNRALQVLGVALLLGGAVTGAYVTGRVSAERALVTPDEINTVEVAQKALRAVVRIDNRLQREQLQTGDDPIETGTGFFYKKDLIVTNYHVVQYQESLSVTLYNGRRVTARLEGVDPGIDIALLRVTGVTAPATLSFGSSARLLPGQKLITLGTPFRIQNFVASGVFSVAASARDVPRNDQLGAEISQYLTTTASVQQGNSGGPVLDSRGAVVGVADLNAAPNALVPGTVGIAIPGDLVKQSLDDLEKIGVPQRGTLGITMVDLENLDPALRQLAGLSSSEGALVDQVPAGTAAARAGLRGSLRNSKDQLLAPLGDIIVRVDGQRVQDSFDVIRLVATKRPGQTVTLKVWRNRQEVTVKVTLLKRTLQ</sequence>
<keyword evidence="2 5" id="KW-0645">Protease</keyword>
<dbReference type="PRINTS" id="PR00834">
    <property type="entry name" value="PROTEASES2C"/>
</dbReference>
<dbReference type="SUPFAM" id="SSF50494">
    <property type="entry name" value="Trypsin-like serine proteases"/>
    <property type="match status" value="1"/>
</dbReference>
<evidence type="ECO:0000259" key="4">
    <source>
        <dbReference type="SMART" id="SM00228"/>
    </source>
</evidence>
<dbReference type="InterPro" id="IPR009003">
    <property type="entry name" value="Peptidase_S1_PA"/>
</dbReference>
<keyword evidence="6" id="KW-1185">Reference proteome</keyword>
<dbReference type="EMBL" id="NHMK01000017">
    <property type="protein sequence ID" value="OWL95396.1"/>
    <property type="molecule type" value="Genomic_DNA"/>
</dbReference>
<evidence type="ECO:0000313" key="5">
    <source>
        <dbReference type="EMBL" id="OWL95396.1"/>
    </source>
</evidence>
<dbReference type="PANTHER" id="PTHR43343:SF3">
    <property type="entry name" value="PROTEASE DO-LIKE 8, CHLOROPLASTIC"/>
    <property type="match status" value="1"/>
</dbReference>
<keyword evidence="3" id="KW-0378">Hydrolase</keyword>
<feature type="domain" description="PDZ" evidence="4">
    <location>
        <begin position="260"/>
        <end position="358"/>
    </location>
</feature>
<evidence type="ECO:0000256" key="1">
    <source>
        <dbReference type="ARBA" id="ARBA00010541"/>
    </source>
</evidence>
<proteinExistence type="inferred from homology"/>
<protein>
    <submittedName>
        <fullName evidence="5">Serine protease</fullName>
    </submittedName>
</protein>
<dbReference type="AlphaFoldDB" id="A0A246BKC1"/>
<dbReference type="SMART" id="SM00228">
    <property type="entry name" value="PDZ"/>
    <property type="match status" value="1"/>
</dbReference>
<dbReference type="GO" id="GO:0004252">
    <property type="term" value="F:serine-type endopeptidase activity"/>
    <property type="evidence" value="ECO:0007669"/>
    <property type="project" value="InterPro"/>
</dbReference>
<dbReference type="InterPro" id="IPR001940">
    <property type="entry name" value="Peptidase_S1C"/>
</dbReference>
<accession>A0A246BKC1</accession>
<organism evidence="5 6">
    <name type="scientific">Deinococcus indicus</name>
    <dbReference type="NCBI Taxonomy" id="223556"/>
    <lineage>
        <taxon>Bacteria</taxon>
        <taxon>Thermotogati</taxon>
        <taxon>Deinococcota</taxon>
        <taxon>Deinococci</taxon>
        <taxon>Deinococcales</taxon>
        <taxon>Deinococcaceae</taxon>
        <taxon>Deinococcus</taxon>
    </lineage>
</organism>
<evidence type="ECO:0000313" key="6">
    <source>
        <dbReference type="Proteomes" id="UP000197208"/>
    </source>
</evidence>
<dbReference type="InterPro" id="IPR051201">
    <property type="entry name" value="Chloro_Bact_Ser_Proteases"/>
</dbReference>
<dbReference type="Gene3D" id="2.30.42.10">
    <property type="match status" value="1"/>
</dbReference>
<dbReference type="Gene3D" id="2.40.10.10">
    <property type="entry name" value="Trypsin-like serine proteases"/>
    <property type="match status" value="2"/>
</dbReference>
<dbReference type="Pfam" id="PF13180">
    <property type="entry name" value="PDZ_2"/>
    <property type="match status" value="1"/>
</dbReference>
<evidence type="ECO:0000256" key="2">
    <source>
        <dbReference type="ARBA" id="ARBA00022670"/>
    </source>
</evidence>
<dbReference type="GO" id="GO:0006508">
    <property type="term" value="P:proteolysis"/>
    <property type="evidence" value="ECO:0007669"/>
    <property type="project" value="UniProtKB-KW"/>
</dbReference>
<dbReference type="SUPFAM" id="SSF50156">
    <property type="entry name" value="PDZ domain-like"/>
    <property type="match status" value="1"/>
</dbReference>
<evidence type="ECO:0000256" key="3">
    <source>
        <dbReference type="ARBA" id="ARBA00022801"/>
    </source>
</evidence>
<dbReference type="PANTHER" id="PTHR43343">
    <property type="entry name" value="PEPTIDASE S12"/>
    <property type="match status" value="1"/>
</dbReference>
<dbReference type="Proteomes" id="UP000197208">
    <property type="component" value="Unassembled WGS sequence"/>
</dbReference>
<dbReference type="InterPro" id="IPR036034">
    <property type="entry name" value="PDZ_sf"/>
</dbReference>
<reference evidence="5 6" key="1">
    <citation type="submission" date="2017-05" db="EMBL/GenBank/DDBJ databases">
        <title>De novo genome assembly of Deniococcus indicus strain DR1.</title>
        <authorList>
            <person name="Chauhan D."/>
            <person name="Yennamalli R.M."/>
            <person name="Priyadarshini R."/>
        </authorList>
    </citation>
    <scope>NUCLEOTIDE SEQUENCE [LARGE SCALE GENOMIC DNA]</scope>
    <source>
        <strain evidence="5 6">DR1</strain>
    </source>
</reference>
<dbReference type="Pfam" id="PF13365">
    <property type="entry name" value="Trypsin_2"/>
    <property type="match status" value="1"/>
</dbReference>
<dbReference type="InterPro" id="IPR043504">
    <property type="entry name" value="Peptidase_S1_PA_chymotrypsin"/>
</dbReference>